<dbReference type="EMBL" id="MCGO01000006">
    <property type="protein sequence ID" value="ORY50735.1"/>
    <property type="molecule type" value="Genomic_DNA"/>
</dbReference>
<dbReference type="SUPFAM" id="SSF51206">
    <property type="entry name" value="cAMP-binding domain-like"/>
    <property type="match status" value="1"/>
</dbReference>
<dbReference type="Proteomes" id="UP000193642">
    <property type="component" value="Unassembled WGS sequence"/>
</dbReference>
<evidence type="ECO:0008006" key="3">
    <source>
        <dbReference type="Google" id="ProtNLM"/>
    </source>
</evidence>
<dbReference type="Gene3D" id="1.10.287.630">
    <property type="entry name" value="Helix hairpin bin"/>
    <property type="match status" value="1"/>
</dbReference>
<dbReference type="PANTHER" id="PTHR45689">
    <property type="entry name" value="I[[H]] CHANNEL, ISOFORM E"/>
    <property type="match status" value="1"/>
</dbReference>
<evidence type="ECO:0000313" key="1">
    <source>
        <dbReference type="EMBL" id="ORY50735.1"/>
    </source>
</evidence>
<reference evidence="1 2" key="1">
    <citation type="submission" date="2016-07" db="EMBL/GenBank/DDBJ databases">
        <title>Pervasive Adenine N6-methylation of Active Genes in Fungi.</title>
        <authorList>
            <consortium name="DOE Joint Genome Institute"/>
            <person name="Mondo S.J."/>
            <person name="Dannebaum R.O."/>
            <person name="Kuo R.C."/>
            <person name="Labutti K."/>
            <person name="Haridas S."/>
            <person name="Kuo A."/>
            <person name="Salamov A."/>
            <person name="Ahrendt S.R."/>
            <person name="Lipzen A."/>
            <person name="Sullivan W."/>
            <person name="Andreopoulos W.B."/>
            <person name="Clum A."/>
            <person name="Lindquist E."/>
            <person name="Daum C."/>
            <person name="Ramamoorthy G.K."/>
            <person name="Gryganskyi A."/>
            <person name="Culley D."/>
            <person name="Magnuson J.K."/>
            <person name="James T.Y."/>
            <person name="O'Malley M.A."/>
            <person name="Stajich J.E."/>
            <person name="Spatafora J.W."/>
            <person name="Visel A."/>
            <person name="Grigoriev I.V."/>
        </authorList>
    </citation>
    <scope>NUCLEOTIDE SEQUENCE [LARGE SCALE GENOMIC DNA]</scope>
    <source>
        <strain evidence="1 2">JEL800</strain>
    </source>
</reference>
<dbReference type="Gene3D" id="2.60.120.10">
    <property type="entry name" value="Jelly Rolls"/>
    <property type="match status" value="1"/>
</dbReference>
<protein>
    <recommendedName>
        <fullName evidence="3">Cyclic nucleotide-binding domain-containing protein</fullName>
    </recommendedName>
</protein>
<dbReference type="AlphaFoldDB" id="A0A1Y2CWM0"/>
<proteinExistence type="predicted"/>
<dbReference type="PANTHER" id="PTHR45689:SF5">
    <property type="entry name" value="I[[H]] CHANNEL, ISOFORM E"/>
    <property type="match status" value="1"/>
</dbReference>
<keyword evidence="2" id="KW-1185">Reference proteome</keyword>
<dbReference type="OrthoDB" id="2152421at2759"/>
<dbReference type="GO" id="GO:0098855">
    <property type="term" value="C:HCN channel complex"/>
    <property type="evidence" value="ECO:0007669"/>
    <property type="project" value="TreeGrafter"/>
</dbReference>
<dbReference type="GO" id="GO:0035725">
    <property type="term" value="P:sodium ion transmembrane transport"/>
    <property type="evidence" value="ECO:0007669"/>
    <property type="project" value="TreeGrafter"/>
</dbReference>
<accession>A0A1Y2CWM0</accession>
<name>A0A1Y2CWM0_9FUNG</name>
<dbReference type="GO" id="GO:0005249">
    <property type="term" value="F:voltage-gated potassium channel activity"/>
    <property type="evidence" value="ECO:0007669"/>
    <property type="project" value="TreeGrafter"/>
</dbReference>
<organism evidence="1 2">
    <name type="scientific">Rhizoclosmatium globosum</name>
    <dbReference type="NCBI Taxonomy" id="329046"/>
    <lineage>
        <taxon>Eukaryota</taxon>
        <taxon>Fungi</taxon>
        <taxon>Fungi incertae sedis</taxon>
        <taxon>Chytridiomycota</taxon>
        <taxon>Chytridiomycota incertae sedis</taxon>
        <taxon>Chytridiomycetes</taxon>
        <taxon>Chytridiales</taxon>
        <taxon>Chytriomycetaceae</taxon>
        <taxon>Rhizoclosmatium</taxon>
    </lineage>
</organism>
<dbReference type="GO" id="GO:0003254">
    <property type="term" value="P:regulation of membrane depolarization"/>
    <property type="evidence" value="ECO:0007669"/>
    <property type="project" value="TreeGrafter"/>
</dbReference>
<evidence type="ECO:0000313" key="2">
    <source>
        <dbReference type="Proteomes" id="UP000193642"/>
    </source>
</evidence>
<comment type="caution">
    <text evidence="1">The sequence shown here is derived from an EMBL/GenBank/DDBJ whole genome shotgun (WGS) entry which is preliminary data.</text>
</comment>
<gene>
    <name evidence="1" type="ORF">BCR33DRAFT_493388</name>
</gene>
<dbReference type="InterPro" id="IPR051413">
    <property type="entry name" value="K/Na_HCN_channel"/>
</dbReference>
<sequence>MFAMTGAGLYAAIVGAVSSLAMGLDASGRLYKQKLDELHEYMRWKDLAPPTRRKILKYYDLKYRGKYFEEATLLNEMNDSLKMEIAIHNCRDLISKVSFLRRQESDGRDELFVGKVASEFLPCYFVAGDIIFTQGQVGMEMYSLFPEQLTSWHKENMCNT</sequence>
<dbReference type="InterPro" id="IPR018490">
    <property type="entry name" value="cNMP-bd_dom_sf"/>
</dbReference>
<dbReference type="InterPro" id="IPR014710">
    <property type="entry name" value="RmlC-like_jellyroll"/>
</dbReference>